<keyword evidence="5 7" id="KW-0450">Lipoyl</keyword>
<feature type="domain" description="Lipoyl-binding" evidence="8">
    <location>
        <begin position="1"/>
        <end position="75"/>
    </location>
</feature>
<evidence type="ECO:0000256" key="1">
    <source>
        <dbReference type="ARBA" id="ARBA00001938"/>
    </source>
</evidence>
<dbReference type="InterPro" id="IPR004167">
    <property type="entry name" value="PSBD"/>
</dbReference>
<evidence type="ECO:0000256" key="6">
    <source>
        <dbReference type="ARBA" id="ARBA00023315"/>
    </source>
</evidence>
<dbReference type="Gene3D" id="2.40.50.100">
    <property type="match status" value="1"/>
</dbReference>
<dbReference type="PROSITE" id="PS50968">
    <property type="entry name" value="BIOTINYL_LIPOYL"/>
    <property type="match status" value="1"/>
</dbReference>
<comment type="subunit">
    <text evidence="3">Forms a 24-polypeptide structural core with octahedral symmetry.</text>
</comment>
<protein>
    <recommendedName>
        <fullName evidence="7">Dihydrolipoamide acetyltransferase component of pyruvate dehydrogenase complex</fullName>
        <ecNumber evidence="7">2.3.1.-</ecNumber>
    </recommendedName>
</protein>
<dbReference type="PROSITE" id="PS00189">
    <property type="entry name" value="LIPOYL"/>
    <property type="match status" value="1"/>
</dbReference>
<evidence type="ECO:0000313" key="11">
    <source>
        <dbReference type="Proteomes" id="UP001222030"/>
    </source>
</evidence>
<evidence type="ECO:0000256" key="5">
    <source>
        <dbReference type="ARBA" id="ARBA00022823"/>
    </source>
</evidence>
<evidence type="ECO:0000256" key="2">
    <source>
        <dbReference type="ARBA" id="ARBA00007317"/>
    </source>
</evidence>
<evidence type="ECO:0000259" key="8">
    <source>
        <dbReference type="PROSITE" id="PS50968"/>
    </source>
</evidence>
<evidence type="ECO:0000259" key="9">
    <source>
        <dbReference type="PROSITE" id="PS51826"/>
    </source>
</evidence>
<comment type="caution">
    <text evidence="10">The sequence shown here is derived from an EMBL/GenBank/DDBJ whole genome shotgun (WGS) entry which is preliminary data.</text>
</comment>
<proteinExistence type="inferred from homology"/>
<reference evidence="10 11" key="1">
    <citation type="submission" date="2023-01" db="EMBL/GenBank/DDBJ databases">
        <title>Novel species of the genus Vogesella isolated from rivers.</title>
        <authorList>
            <person name="Lu H."/>
        </authorList>
    </citation>
    <scope>NUCLEOTIDE SEQUENCE [LARGE SCALE GENOMIC DNA]</scope>
    <source>
        <strain evidence="10 11">LYT5W</strain>
    </source>
</reference>
<comment type="similarity">
    <text evidence="2 7">Belongs to the 2-oxoacid dehydrogenase family.</text>
</comment>
<dbReference type="InterPro" id="IPR011053">
    <property type="entry name" value="Single_hybrid_motif"/>
</dbReference>
<dbReference type="Pfam" id="PF00198">
    <property type="entry name" value="2-oxoacid_dh"/>
    <property type="match status" value="1"/>
</dbReference>
<dbReference type="InterPro" id="IPR050743">
    <property type="entry name" value="2-oxoacid_DH_E2_comp"/>
</dbReference>
<name>A0ABT5ISE3_9NEIS</name>
<dbReference type="SUPFAM" id="SSF52777">
    <property type="entry name" value="CoA-dependent acyltransferases"/>
    <property type="match status" value="1"/>
</dbReference>
<comment type="cofactor">
    <cofactor evidence="1 7">
        <name>(R)-lipoate</name>
        <dbReference type="ChEBI" id="CHEBI:83088"/>
    </cofactor>
</comment>
<dbReference type="Gene3D" id="4.10.320.10">
    <property type="entry name" value="E3-binding domain"/>
    <property type="match status" value="1"/>
</dbReference>
<dbReference type="PANTHER" id="PTHR43178">
    <property type="entry name" value="DIHYDROLIPOAMIDE ACETYLTRANSFERASE COMPONENT OF PYRUVATE DEHYDROGENASE COMPLEX"/>
    <property type="match status" value="1"/>
</dbReference>
<evidence type="ECO:0000313" key="10">
    <source>
        <dbReference type="EMBL" id="MDC7715486.1"/>
    </source>
</evidence>
<feature type="domain" description="Peripheral subunit-binding (PSBD)" evidence="9">
    <location>
        <begin position="117"/>
        <end position="155"/>
    </location>
</feature>
<dbReference type="InterPro" id="IPR003016">
    <property type="entry name" value="2-oxoA_DH_lipoyl-BS"/>
</dbReference>
<dbReference type="EC" id="2.3.1.-" evidence="7"/>
<dbReference type="InterPro" id="IPR001078">
    <property type="entry name" value="2-oxoacid_DH_actylTfrase"/>
</dbReference>
<accession>A0ABT5ISE3</accession>
<dbReference type="Proteomes" id="UP001222030">
    <property type="component" value="Unassembled WGS sequence"/>
</dbReference>
<dbReference type="Pfam" id="PF00364">
    <property type="entry name" value="Biotin_lipoyl"/>
    <property type="match status" value="1"/>
</dbReference>
<dbReference type="RefSeq" id="WP_272773274.1">
    <property type="nucleotide sequence ID" value="NZ_JAQQLE010000016.1"/>
</dbReference>
<keyword evidence="4 7" id="KW-0808">Transferase</keyword>
<keyword evidence="6 7" id="KW-0012">Acyltransferase</keyword>
<evidence type="ECO:0000256" key="3">
    <source>
        <dbReference type="ARBA" id="ARBA00011484"/>
    </source>
</evidence>
<dbReference type="CDD" id="cd06849">
    <property type="entry name" value="lipoyl_domain"/>
    <property type="match status" value="1"/>
</dbReference>
<evidence type="ECO:0000256" key="7">
    <source>
        <dbReference type="RuleBase" id="RU003423"/>
    </source>
</evidence>
<keyword evidence="11" id="KW-1185">Reference proteome</keyword>
<dbReference type="InterPro" id="IPR036625">
    <property type="entry name" value="E3-bd_dom_sf"/>
</dbReference>
<dbReference type="Pfam" id="PF02817">
    <property type="entry name" value="E3_binding"/>
    <property type="match status" value="1"/>
</dbReference>
<dbReference type="InterPro" id="IPR023213">
    <property type="entry name" value="CAT-like_dom_sf"/>
</dbReference>
<dbReference type="SUPFAM" id="SSF51230">
    <property type="entry name" value="Single hybrid motif"/>
    <property type="match status" value="1"/>
</dbReference>
<sequence length="395" mass="41096">MADFLMPSLGADMETGKLVQWLVKAGDRVKSGDVVAVVETHKGAIDVEIFLDGIIDNLAAVDKEVPVGTVLATVRPPGETAIMPAPGAAPAVLATPVSVVTPSEVAPRIAANLGRTRISPAARLRAQQLGVDVAALGAGSGEGGAIGLRDVEAAARPLPASPPPSAGSTVHCGFDPAQMRLAIAAAMGRSKREIPHYYLTDSIDFTAATQWLAAWNAGQPPEQRLLPAVLLLKACARALQAYPQFNGFYLDGGFQAGKGIHIGWAIALRGGGLVAPAIHDVDRQGLPQLMTAMRELVQRARAGGLRSSELGDPTITVTSLGERGAESVLGVIYPPQVVIIGFGRVQPRPWVVNGQLAVRDVLAVSLAADHRVTDGHLGGQLLAAINEALQHPDIL</sequence>
<dbReference type="Gene3D" id="3.30.559.10">
    <property type="entry name" value="Chloramphenicol acetyltransferase-like domain"/>
    <property type="match status" value="1"/>
</dbReference>
<organism evidence="10 11">
    <name type="scientific">Vogesella margarita</name>
    <dbReference type="NCBI Taxonomy" id="2984199"/>
    <lineage>
        <taxon>Bacteria</taxon>
        <taxon>Pseudomonadati</taxon>
        <taxon>Pseudomonadota</taxon>
        <taxon>Betaproteobacteria</taxon>
        <taxon>Neisseriales</taxon>
        <taxon>Chromobacteriaceae</taxon>
        <taxon>Vogesella</taxon>
    </lineage>
</organism>
<dbReference type="InterPro" id="IPR000089">
    <property type="entry name" value="Biotin_lipoyl"/>
</dbReference>
<dbReference type="PANTHER" id="PTHR43178:SF5">
    <property type="entry name" value="LIPOAMIDE ACYLTRANSFERASE COMPONENT OF BRANCHED-CHAIN ALPHA-KETO ACID DEHYDROGENASE COMPLEX, MITOCHONDRIAL"/>
    <property type="match status" value="1"/>
</dbReference>
<evidence type="ECO:0000256" key="4">
    <source>
        <dbReference type="ARBA" id="ARBA00022679"/>
    </source>
</evidence>
<dbReference type="PROSITE" id="PS51826">
    <property type="entry name" value="PSBD"/>
    <property type="match status" value="1"/>
</dbReference>
<gene>
    <name evidence="10" type="ORF">PQU96_15325</name>
</gene>
<dbReference type="EMBL" id="JAQQLE010000016">
    <property type="protein sequence ID" value="MDC7715486.1"/>
    <property type="molecule type" value="Genomic_DNA"/>
</dbReference>